<dbReference type="PRINTS" id="PR00237">
    <property type="entry name" value="GPCRRHODOPSN"/>
</dbReference>
<dbReference type="PROSITE" id="PS50262">
    <property type="entry name" value="G_PROTEIN_RECEP_F1_2"/>
    <property type="match status" value="1"/>
</dbReference>
<dbReference type="Proteomes" id="UP000678393">
    <property type="component" value="Unassembled WGS sequence"/>
</dbReference>
<sequence>MKPSPIFLSDSTAGDPSMNISSILEDLTMPKPVINDELYFYLMFILQGTVCQAITIFGIFTNIINVIIFVKQGFSDTINVSLLALSISDLSSLLLIMWTNLCFSPAIRDSNIPMVTTEVHLITGTWPHIVFTRITGWITAFISLERCVCVIQPLKVKTMFTRKRHVIAMVAIFTLTMGLSSFGYIPGGLGWKFYPDRNKTLIGIAYHLGEDGRKYTDAVSYAISGIFMPISCFLSVVILTTILVVKLNQKMAWRQSNSSAVIQSKQKSTSDGVVNSKERKIAKMVVLMSVIFIASFLPAVIVFFTGIIVPTFNYDKLDRNLVFVMMSLTNTAEVINSSVNIFIYIRMSSKYRETFLKLFKLKTTVNNR</sequence>
<dbReference type="SUPFAM" id="SSF81321">
    <property type="entry name" value="Family A G protein-coupled receptor-like"/>
    <property type="match status" value="1"/>
</dbReference>
<evidence type="ECO:0000256" key="5">
    <source>
        <dbReference type="SAM" id="Phobius"/>
    </source>
</evidence>
<evidence type="ECO:0000256" key="1">
    <source>
        <dbReference type="ARBA" id="ARBA00004370"/>
    </source>
</evidence>
<accession>A0A8S3ZMD4</accession>
<name>A0A8S3ZMD4_9EUPU</name>
<gene>
    <name evidence="7" type="ORF">CUNI_LOCUS13359</name>
</gene>
<dbReference type="InterPro" id="IPR000276">
    <property type="entry name" value="GPCR_Rhodpsn"/>
</dbReference>
<dbReference type="OrthoDB" id="5952950at2759"/>
<feature type="transmembrane region" description="Helical" evidence="5">
    <location>
        <begin position="321"/>
        <end position="345"/>
    </location>
</feature>
<dbReference type="Pfam" id="PF10324">
    <property type="entry name" value="7TM_GPCR_Srw"/>
    <property type="match status" value="1"/>
</dbReference>
<evidence type="ECO:0000256" key="3">
    <source>
        <dbReference type="ARBA" id="ARBA00022989"/>
    </source>
</evidence>
<dbReference type="AlphaFoldDB" id="A0A8S3ZMD4"/>
<dbReference type="PANTHER" id="PTHR46641">
    <property type="entry name" value="FMRFAMIDE RECEPTOR-RELATED"/>
    <property type="match status" value="1"/>
</dbReference>
<feature type="transmembrane region" description="Helical" evidence="5">
    <location>
        <begin position="165"/>
        <end position="185"/>
    </location>
</feature>
<keyword evidence="2 5" id="KW-0812">Transmembrane</keyword>
<dbReference type="Gene3D" id="1.20.1070.10">
    <property type="entry name" value="Rhodopsin 7-helix transmembrane proteins"/>
    <property type="match status" value="1"/>
</dbReference>
<dbReference type="GO" id="GO:0008528">
    <property type="term" value="F:G protein-coupled peptide receptor activity"/>
    <property type="evidence" value="ECO:0007669"/>
    <property type="project" value="InterPro"/>
</dbReference>
<dbReference type="InterPro" id="IPR017452">
    <property type="entry name" value="GPCR_Rhodpsn_7TM"/>
</dbReference>
<feature type="transmembrane region" description="Helical" evidence="5">
    <location>
        <begin position="285"/>
        <end position="309"/>
    </location>
</feature>
<comment type="caution">
    <text evidence="7">The sequence shown here is derived from an EMBL/GenBank/DDBJ whole genome shotgun (WGS) entry which is preliminary data.</text>
</comment>
<comment type="subcellular location">
    <subcellularLocation>
        <location evidence="1">Membrane</location>
    </subcellularLocation>
</comment>
<dbReference type="InterPro" id="IPR019427">
    <property type="entry name" value="7TM_GPCR_serpentine_rcpt_Srw"/>
</dbReference>
<keyword evidence="8" id="KW-1185">Reference proteome</keyword>
<feature type="transmembrane region" description="Helical" evidence="5">
    <location>
        <begin position="38"/>
        <end position="70"/>
    </location>
</feature>
<evidence type="ECO:0000256" key="4">
    <source>
        <dbReference type="ARBA" id="ARBA00023136"/>
    </source>
</evidence>
<dbReference type="SMART" id="SM01381">
    <property type="entry name" value="7TM_GPCR_Srsx"/>
    <property type="match status" value="1"/>
</dbReference>
<feature type="transmembrane region" description="Helical" evidence="5">
    <location>
        <begin position="221"/>
        <end position="245"/>
    </location>
</feature>
<evidence type="ECO:0000259" key="6">
    <source>
        <dbReference type="PROSITE" id="PS50262"/>
    </source>
</evidence>
<feature type="transmembrane region" description="Helical" evidence="5">
    <location>
        <begin position="82"/>
        <end position="106"/>
    </location>
</feature>
<dbReference type="InterPro" id="IPR052954">
    <property type="entry name" value="GPCR-Ligand_Int"/>
</dbReference>
<evidence type="ECO:0000313" key="7">
    <source>
        <dbReference type="EMBL" id="CAG5127801.1"/>
    </source>
</evidence>
<protein>
    <recommendedName>
        <fullName evidence="6">G-protein coupled receptors family 1 profile domain-containing protein</fullName>
    </recommendedName>
</protein>
<evidence type="ECO:0000256" key="2">
    <source>
        <dbReference type="ARBA" id="ARBA00022692"/>
    </source>
</evidence>
<evidence type="ECO:0000313" key="8">
    <source>
        <dbReference type="Proteomes" id="UP000678393"/>
    </source>
</evidence>
<reference evidence="7" key="1">
    <citation type="submission" date="2021-04" db="EMBL/GenBank/DDBJ databases">
        <authorList>
            <consortium name="Molecular Ecology Group"/>
        </authorList>
    </citation>
    <scope>NUCLEOTIDE SEQUENCE</scope>
</reference>
<dbReference type="GO" id="GO:0016020">
    <property type="term" value="C:membrane"/>
    <property type="evidence" value="ECO:0007669"/>
    <property type="project" value="UniProtKB-SubCell"/>
</dbReference>
<dbReference type="EMBL" id="CAJHNH020002798">
    <property type="protein sequence ID" value="CAG5127801.1"/>
    <property type="molecule type" value="Genomic_DNA"/>
</dbReference>
<dbReference type="PANTHER" id="PTHR46641:SF2">
    <property type="entry name" value="FMRFAMIDE RECEPTOR"/>
    <property type="match status" value="1"/>
</dbReference>
<organism evidence="7 8">
    <name type="scientific">Candidula unifasciata</name>
    <dbReference type="NCBI Taxonomy" id="100452"/>
    <lineage>
        <taxon>Eukaryota</taxon>
        <taxon>Metazoa</taxon>
        <taxon>Spiralia</taxon>
        <taxon>Lophotrochozoa</taxon>
        <taxon>Mollusca</taxon>
        <taxon>Gastropoda</taxon>
        <taxon>Heterobranchia</taxon>
        <taxon>Euthyneura</taxon>
        <taxon>Panpulmonata</taxon>
        <taxon>Eupulmonata</taxon>
        <taxon>Stylommatophora</taxon>
        <taxon>Helicina</taxon>
        <taxon>Helicoidea</taxon>
        <taxon>Geomitridae</taxon>
        <taxon>Candidula</taxon>
    </lineage>
</organism>
<keyword evidence="3 5" id="KW-1133">Transmembrane helix</keyword>
<feature type="transmembrane region" description="Helical" evidence="5">
    <location>
        <begin position="126"/>
        <end position="144"/>
    </location>
</feature>
<proteinExistence type="predicted"/>
<feature type="domain" description="G-protein coupled receptors family 1 profile" evidence="6">
    <location>
        <begin position="61"/>
        <end position="344"/>
    </location>
</feature>
<keyword evidence="4 5" id="KW-0472">Membrane</keyword>